<evidence type="ECO:0000313" key="2">
    <source>
        <dbReference type="EMBL" id="KAB8294000.1"/>
    </source>
</evidence>
<protein>
    <submittedName>
        <fullName evidence="2">Uncharacterized protein</fullName>
    </submittedName>
</protein>
<reference evidence="2 3" key="1">
    <citation type="submission" date="2019-06" db="EMBL/GenBank/DDBJ databases">
        <title>Genome Sequence of the Brown Rot Fungal Pathogen Monilinia laxa.</title>
        <authorList>
            <person name="De Miccolis Angelini R.M."/>
            <person name="Landi L."/>
            <person name="Abate D."/>
            <person name="Pollastro S."/>
            <person name="Romanazzi G."/>
            <person name="Faretra F."/>
        </authorList>
    </citation>
    <scope>NUCLEOTIDE SEQUENCE [LARGE SCALE GENOMIC DNA]</scope>
    <source>
        <strain evidence="2 3">Mlax316</strain>
    </source>
</reference>
<accession>A0A5N6JYB5</accession>
<feature type="compositionally biased region" description="Polar residues" evidence="1">
    <location>
        <begin position="83"/>
        <end position="97"/>
    </location>
</feature>
<organism evidence="2 3">
    <name type="scientific">Monilinia laxa</name>
    <name type="common">Brown rot fungus</name>
    <name type="synonym">Sclerotinia laxa</name>
    <dbReference type="NCBI Taxonomy" id="61186"/>
    <lineage>
        <taxon>Eukaryota</taxon>
        <taxon>Fungi</taxon>
        <taxon>Dikarya</taxon>
        <taxon>Ascomycota</taxon>
        <taxon>Pezizomycotina</taxon>
        <taxon>Leotiomycetes</taxon>
        <taxon>Helotiales</taxon>
        <taxon>Sclerotiniaceae</taxon>
        <taxon>Monilinia</taxon>
    </lineage>
</organism>
<feature type="region of interest" description="Disordered" evidence="1">
    <location>
        <begin position="83"/>
        <end position="135"/>
    </location>
</feature>
<dbReference type="AlphaFoldDB" id="A0A5N6JYB5"/>
<name>A0A5N6JYB5_MONLA</name>
<gene>
    <name evidence="2" type="ORF">EYC80_009464</name>
</gene>
<sequence>MFQTANYGHSSRLYLLYRRLASRVPLLLALLYHATSNPVKQPLLCIHVRSEYRLVWSLSLFSTPTPLDVPHLPIFHSTPYTSTIPPAQKSNQTSTINHPFHLGLVPSRTKRKKKEAKARMQKSSAILANNESKET</sequence>
<evidence type="ECO:0000313" key="3">
    <source>
        <dbReference type="Proteomes" id="UP000326757"/>
    </source>
</evidence>
<keyword evidence="3" id="KW-1185">Reference proteome</keyword>
<feature type="compositionally biased region" description="Polar residues" evidence="1">
    <location>
        <begin position="121"/>
        <end position="135"/>
    </location>
</feature>
<comment type="caution">
    <text evidence="2">The sequence shown here is derived from an EMBL/GenBank/DDBJ whole genome shotgun (WGS) entry which is preliminary data.</text>
</comment>
<dbReference type="Proteomes" id="UP000326757">
    <property type="component" value="Unassembled WGS sequence"/>
</dbReference>
<proteinExistence type="predicted"/>
<evidence type="ECO:0000256" key="1">
    <source>
        <dbReference type="SAM" id="MobiDB-lite"/>
    </source>
</evidence>
<dbReference type="EMBL" id="VIGI01000011">
    <property type="protein sequence ID" value="KAB8294000.1"/>
    <property type="molecule type" value="Genomic_DNA"/>
</dbReference>
<feature type="compositionally biased region" description="Basic residues" evidence="1">
    <location>
        <begin position="108"/>
        <end position="120"/>
    </location>
</feature>